<dbReference type="PROSITE" id="PS01360">
    <property type="entry name" value="ZF_MYND_1"/>
    <property type="match status" value="1"/>
</dbReference>
<evidence type="ECO:0000256" key="3">
    <source>
        <dbReference type="ARBA" id="ARBA00022833"/>
    </source>
</evidence>
<reference evidence="6 7" key="1">
    <citation type="journal article" name="Sci. Rep.">
        <title>Telomere-to-telomere assembled and centromere annotated genomes of the two main subspecies of the button mushroom Agaricus bisporus reveal especially polymorphic chromosome ends.</title>
        <authorList>
            <person name="Sonnenberg A.S.M."/>
            <person name="Sedaghat-Telgerd N."/>
            <person name="Lavrijssen B."/>
            <person name="Ohm R.A."/>
            <person name="Hendrickx P.M."/>
            <person name="Scholtmeijer K."/>
            <person name="Baars J.J.P."/>
            <person name="van Peer A."/>
        </authorList>
    </citation>
    <scope>NUCLEOTIDE SEQUENCE [LARGE SCALE GENOMIC DNA]</scope>
    <source>
        <strain evidence="6 7">H119_p4</strain>
    </source>
</reference>
<dbReference type="GO" id="GO:0008270">
    <property type="term" value="F:zinc ion binding"/>
    <property type="evidence" value="ECO:0007669"/>
    <property type="project" value="UniProtKB-KW"/>
</dbReference>
<accession>A0A8H7KG94</accession>
<evidence type="ECO:0000313" key="6">
    <source>
        <dbReference type="EMBL" id="KAF7771722.1"/>
    </source>
</evidence>
<dbReference type="InterPro" id="IPR002893">
    <property type="entry name" value="Znf_MYND"/>
</dbReference>
<evidence type="ECO:0000259" key="5">
    <source>
        <dbReference type="PROSITE" id="PS50865"/>
    </source>
</evidence>
<comment type="caution">
    <text evidence="6">The sequence shown here is derived from an EMBL/GenBank/DDBJ whole genome shotgun (WGS) entry which is preliminary data.</text>
</comment>
<proteinExistence type="predicted"/>
<sequence length="244" mass="27397">MATVCYSQPAAANYHTAPIHQHRQRGYRICDQCGAAETPTVRFRLCGGCMTTQYCSPDCQKIHWPAHRTICQHTASQIACAKQQTPTSFGDENLAKSLRNFASAHTTLLGWAGFQALQLKRVPANVRQSALLVELDYHNHSEPHRRFSVAATHVVPHQYIRDPLVMADIQRREERCRANGGIGTLLVILQCGGVSQVMPVEVDPPSKITWDTREDWETVLKHFVIEGRKDFKPISTSSRGVYYG</sequence>
<dbReference type="PROSITE" id="PS50865">
    <property type="entry name" value="ZF_MYND_2"/>
    <property type="match status" value="1"/>
</dbReference>
<evidence type="ECO:0000256" key="4">
    <source>
        <dbReference type="PROSITE-ProRule" id="PRU00134"/>
    </source>
</evidence>
<gene>
    <name evidence="6" type="ORF">Agabi119p4_6033</name>
</gene>
<dbReference type="Pfam" id="PF01753">
    <property type="entry name" value="zf-MYND"/>
    <property type="match status" value="1"/>
</dbReference>
<keyword evidence="1" id="KW-0479">Metal-binding</keyword>
<dbReference type="EMBL" id="JABXXO010000008">
    <property type="protein sequence ID" value="KAF7771722.1"/>
    <property type="molecule type" value="Genomic_DNA"/>
</dbReference>
<dbReference type="SUPFAM" id="SSF144232">
    <property type="entry name" value="HIT/MYND zinc finger-like"/>
    <property type="match status" value="1"/>
</dbReference>
<dbReference type="Proteomes" id="UP000629468">
    <property type="component" value="Unassembled WGS sequence"/>
</dbReference>
<keyword evidence="3" id="KW-0862">Zinc</keyword>
<dbReference type="AlphaFoldDB" id="A0A8H7KG94"/>
<organism evidence="6 7">
    <name type="scientific">Agaricus bisporus var. burnettii</name>
    <dbReference type="NCBI Taxonomy" id="192524"/>
    <lineage>
        <taxon>Eukaryota</taxon>
        <taxon>Fungi</taxon>
        <taxon>Dikarya</taxon>
        <taxon>Basidiomycota</taxon>
        <taxon>Agaricomycotina</taxon>
        <taxon>Agaricomycetes</taxon>
        <taxon>Agaricomycetidae</taxon>
        <taxon>Agaricales</taxon>
        <taxon>Agaricineae</taxon>
        <taxon>Agaricaceae</taxon>
        <taxon>Agaricus</taxon>
    </lineage>
</organism>
<keyword evidence="2 4" id="KW-0863">Zinc-finger</keyword>
<evidence type="ECO:0000313" key="7">
    <source>
        <dbReference type="Proteomes" id="UP000629468"/>
    </source>
</evidence>
<dbReference type="Gene3D" id="6.10.140.2220">
    <property type="match status" value="1"/>
</dbReference>
<name>A0A8H7KG94_AGABI</name>
<protein>
    <recommendedName>
        <fullName evidence="5">MYND-type domain-containing protein</fullName>
    </recommendedName>
</protein>
<evidence type="ECO:0000256" key="1">
    <source>
        <dbReference type="ARBA" id="ARBA00022723"/>
    </source>
</evidence>
<feature type="domain" description="MYND-type" evidence="5">
    <location>
        <begin position="30"/>
        <end position="71"/>
    </location>
</feature>
<evidence type="ECO:0000256" key="2">
    <source>
        <dbReference type="ARBA" id="ARBA00022771"/>
    </source>
</evidence>
<dbReference type="OMA" id="PKQRGYR"/>